<sequence length="82" mass="9029">MTNEIELDDVDRRVQEFAKGCLDALTPERRAECEVLSVLDEGMRLRPAEDDPDVVELLWGGAVIGVTTWAWLNTGETPEGGA</sequence>
<dbReference type="EMBL" id="JAAGWY010000002">
    <property type="protein sequence ID" value="NEN06334.1"/>
    <property type="molecule type" value="Genomic_DNA"/>
</dbReference>
<evidence type="ECO:0000313" key="2">
    <source>
        <dbReference type="Proteomes" id="UP000474967"/>
    </source>
</evidence>
<gene>
    <name evidence="1" type="ORF">G3T36_10645</name>
</gene>
<dbReference type="RefSeq" id="WP_163289760.1">
    <property type="nucleotide sequence ID" value="NZ_JAAGWY010000002.1"/>
</dbReference>
<dbReference type="Proteomes" id="UP000474967">
    <property type="component" value="Unassembled WGS sequence"/>
</dbReference>
<keyword evidence="2" id="KW-1185">Reference proteome</keyword>
<evidence type="ECO:0000313" key="1">
    <source>
        <dbReference type="EMBL" id="NEN06334.1"/>
    </source>
</evidence>
<name>A0A6L9XZ80_9MICO</name>
<accession>A0A6L9XZ80</accession>
<organism evidence="1 2">
    <name type="scientific">Leifsonia tongyongensis</name>
    <dbReference type="NCBI Taxonomy" id="1268043"/>
    <lineage>
        <taxon>Bacteria</taxon>
        <taxon>Bacillati</taxon>
        <taxon>Actinomycetota</taxon>
        <taxon>Actinomycetes</taxon>
        <taxon>Micrococcales</taxon>
        <taxon>Microbacteriaceae</taxon>
        <taxon>Leifsonia</taxon>
    </lineage>
</organism>
<comment type="caution">
    <text evidence="1">The sequence shown here is derived from an EMBL/GenBank/DDBJ whole genome shotgun (WGS) entry which is preliminary data.</text>
</comment>
<reference evidence="1 2" key="1">
    <citation type="journal article" date="2014" name="J. Microbiol.">
        <title>Diaminobutyricibacter tongyongensis gen. nov., sp. nov. and Homoserinibacter gongjuensis gen. nov., sp. nov. belong to the family Microbacteriaceae.</title>
        <authorList>
            <person name="Kim S.J."/>
            <person name="Ahn J.H."/>
            <person name="Weon H.Y."/>
            <person name="Hamada M."/>
            <person name="Suzuki K."/>
            <person name="Kwon S.W."/>
        </authorList>
    </citation>
    <scope>NUCLEOTIDE SEQUENCE [LARGE SCALE GENOMIC DNA]</scope>
    <source>
        <strain evidence="1 2">NBRC 108724</strain>
    </source>
</reference>
<dbReference type="AlphaFoldDB" id="A0A6L9XZ80"/>
<protein>
    <submittedName>
        <fullName evidence="1">Uncharacterized protein</fullName>
    </submittedName>
</protein>
<proteinExistence type="predicted"/>